<evidence type="ECO:0000259" key="1">
    <source>
        <dbReference type="PROSITE" id="PS50943"/>
    </source>
</evidence>
<accession>A0A164H3I9</accession>
<reference evidence="2 3" key="1">
    <citation type="submission" date="2016-04" db="EMBL/GenBank/DDBJ databases">
        <authorList>
            <person name="Evans L.H."/>
            <person name="Alamgir A."/>
            <person name="Owens N."/>
            <person name="Weber N.D."/>
            <person name="Virtaneva K."/>
            <person name="Barbian K."/>
            <person name="Babar A."/>
            <person name="Rosenke K."/>
        </authorList>
    </citation>
    <scope>NUCLEOTIDE SEQUENCE [LARGE SCALE GENOMIC DNA]</scope>
    <source>
        <strain evidence="2 3">IFM 0406</strain>
    </source>
</reference>
<evidence type="ECO:0000313" key="2">
    <source>
        <dbReference type="EMBL" id="KZM68171.1"/>
    </source>
</evidence>
<dbReference type="SUPFAM" id="SSF47413">
    <property type="entry name" value="lambda repressor-like DNA-binding domains"/>
    <property type="match status" value="1"/>
</dbReference>
<organism evidence="2 3">
    <name type="scientific">Nocardia terpenica</name>
    <dbReference type="NCBI Taxonomy" id="455432"/>
    <lineage>
        <taxon>Bacteria</taxon>
        <taxon>Bacillati</taxon>
        <taxon>Actinomycetota</taxon>
        <taxon>Actinomycetes</taxon>
        <taxon>Mycobacteriales</taxon>
        <taxon>Nocardiaceae</taxon>
        <taxon>Nocardia</taxon>
    </lineage>
</organism>
<dbReference type="InterPro" id="IPR001387">
    <property type="entry name" value="Cro/C1-type_HTH"/>
</dbReference>
<name>A0A164H3I9_9NOCA</name>
<dbReference type="InterPro" id="IPR010982">
    <property type="entry name" value="Lambda_DNA-bd_dom_sf"/>
</dbReference>
<dbReference type="AlphaFoldDB" id="A0A164H3I9"/>
<dbReference type="EMBL" id="LWGR01000021">
    <property type="protein sequence ID" value="KZM68171.1"/>
    <property type="molecule type" value="Genomic_DNA"/>
</dbReference>
<dbReference type="PROSITE" id="PS50943">
    <property type="entry name" value="HTH_CROC1"/>
    <property type="match status" value="1"/>
</dbReference>
<comment type="caution">
    <text evidence="2">The sequence shown here is derived from an EMBL/GenBank/DDBJ whole genome shotgun (WGS) entry which is preliminary data.</text>
</comment>
<gene>
    <name evidence="2" type="ORF">AWN90_09535</name>
</gene>
<keyword evidence="3" id="KW-1185">Reference proteome</keyword>
<dbReference type="Gene3D" id="1.10.260.40">
    <property type="entry name" value="lambda repressor-like DNA-binding domains"/>
    <property type="match status" value="1"/>
</dbReference>
<dbReference type="OrthoDB" id="3865941at2"/>
<dbReference type="Pfam" id="PF13560">
    <property type="entry name" value="HTH_31"/>
    <property type="match status" value="1"/>
</dbReference>
<protein>
    <recommendedName>
        <fullName evidence="1">HTH cro/C1-type domain-containing protein</fullName>
    </recommendedName>
</protein>
<sequence>MDPPRAILDIAEVRAALRSGDPGAIVRAVRLANRLTLADLAERTSYSISTLSRLERGKQQLSDIRVLHSLADALEIPAELLGVTDTPSQPLRRQPTLDRVGIIPASDEETDPMRRRTLLTGLASLAGTATLGASASALAPVDSLTQLEHALLTPLTRADPRPLPRLAHDLGKARSAFHHGRYTDLAGRLPALIAAATAARDTSHTADEAHAASALLAQVYTLASKLTVRLGRDRLAWTTADRAMQTAHTSDDILTQAAAHRAWAIALRRTGHTAISQRLVIDTAAGLQPDLRRGPEYLAMYGSLLATAGYTAAVDGHRDTAYALIDEAVDAAHRLDSTDTVTGFGSAAIAVYRISVARVLGDSGTAIAAARLIHPSTIPSTENRARYWTDIARAFHQWNKPEQCYRALLAAEHATPEEVRYRKPILQITADLLRNPVARTLPGLQAFAKRNGTQLH</sequence>
<dbReference type="GO" id="GO:0003677">
    <property type="term" value="F:DNA binding"/>
    <property type="evidence" value="ECO:0007669"/>
    <property type="project" value="InterPro"/>
</dbReference>
<dbReference type="STRING" id="455432.AWN90_09535"/>
<dbReference type="SMART" id="SM00530">
    <property type="entry name" value="HTH_XRE"/>
    <property type="match status" value="1"/>
</dbReference>
<dbReference type="Proteomes" id="UP000076512">
    <property type="component" value="Unassembled WGS sequence"/>
</dbReference>
<dbReference type="CDD" id="cd00093">
    <property type="entry name" value="HTH_XRE"/>
    <property type="match status" value="1"/>
</dbReference>
<dbReference type="RefSeq" id="WP_067579536.1">
    <property type="nucleotide sequence ID" value="NZ_JABMCZ010000002.1"/>
</dbReference>
<proteinExistence type="predicted"/>
<feature type="domain" description="HTH cro/C1-type" evidence="1">
    <location>
        <begin position="26"/>
        <end position="81"/>
    </location>
</feature>
<evidence type="ECO:0000313" key="3">
    <source>
        <dbReference type="Proteomes" id="UP000076512"/>
    </source>
</evidence>